<keyword evidence="7" id="KW-1133">Transmembrane helix</keyword>
<feature type="compositionally biased region" description="Low complexity" evidence="6">
    <location>
        <begin position="85"/>
        <end position="96"/>
    </location>
</feature>
<sequence>MANSEHHRSSNSLAGAGAGTGAGADGLSSGVGLSLGSGAHTGTHPSEGDPFGPVFSPSSAGPGINATRQANHLLHDANISDPGVSSSASASALKSSPVDSPLDNSSNNKGSQTQLQAQQQPPQRQQPQPQAQPYYFNNINLSLSNWQQTAPPAFNTSSPTPGPILSATSISNPANATAYPSAWDLSVLSPQEQNLHLQQLQLQQLQSLFPYSPSAASAAFQQPISSGLDAISPEAVEKLTPAQLDRLKSIKMPPPHLRYHSPTGMSTPGMLGTTDESYGNTSMEVDVAQSSTATTNKKRKVSAEDEDEDDEEEDGGPVKKTAHNMIEKRYRTNLNDKIAFLRDSVPSLRIMSKSARGEDTTEDREELHGLTPAHKLNKATVLSKATEYIRHLEKRNNRLIDENLAMQRRIQAFEKLFMAGAMSGTLGPLPPNLMSMQYAAAAAAAQTPGPSQFMSPEVDMESSQPPDTPAVGMIPVPDDMKRLLETQMQGQPYPMPPQQFASPIGSRQQTIQQQQQMQQARYQNGGSNYGKLMVGSLAGLMVLEALREDDQSTEQPEGRGLSGLPTYIANFALPRMHFSMLGYPMSTSRVLLMAKLVLVAGIFIYVLAPILSARLARGPKKLAESRRRMNPLVASSERAREQSWEYITSKVWFPTCGNPVLGMLVLLIKAIEVGIYFFLGPHNYQRLFGRSDDAEAERIRAWSEVIDFQLSGHDEAVSSQRLLFTLLSSTTLPKSPIRLMRKAVHMTIAAQSIGGAIEIPFITSFVSRLSRSCWNDARYLHHALERLQSIYSDNTIDFDNELPQHLALLLEQEYDDVLTHDVIGKAINHIWSAAGPLSCNMSSCLALDLVASWWSEMLVNQALLQSLNTKGARSSTTQAEVNAGLDLALSASPAGSVIEARAVVAQALLAERNRSEHISYAIKLLDRSSFDASAANDLNISLRCTIVLESLSRANAIDKPISLPIYTSPNRISWLSSLLSCVATCKLIEALSQSSGTATSHRDMVESMSKDLRQWIGGGQGKTSGMNAQLRLDLISWSLGISKSMAYLREDSAYSVADTKSQSQVKAEEVVV</sequence>
<evidence type="ECO:0000256" key="2">
    <source>
        <dbReference type="ARBA" id="ARBA00023015"/>
    </source>
</evidence>
<keyword evidence="7" id="KW-0472">Membrane</keyword>
<evidence type="ECO:0000256" key="7">
    <source>
        <dbReference type="SAM" id="Phobius"/>
    </source>
</evidence>
<dbReference type="SMART" id="SM00353">
    <property type="entry name" value="HLH"/>
    <property type="match status" value="1"/>
</dbReference>
<reference evidence="9 10" key="1">
    <citation type="journal article" date="2013" name="Fungal Biol.">
        <title>Analysis of microsatellite markers in the genome of the plant pathogen Ceratocystis fimbriata.</title>
        <authorList>
            <person name="Simpson M.C."/>
            <person name="Wilken P.M."/>
            <person name="Coetzee M.P."/>
            <person name="Wingfield M.J."/>
            <person name="Wingfield B.D."/>
        </authorList>
    </citation>
    <scope>NUCLEOTIDE SEQUENCE [LARGE SCALE GENOMIC DNA]</scope>
    <source>
        <strain evidence="9 10">CBS 114723</strain>
    </source>
</reference>
<evidence type="ECO:0000256" key="3">
    <source>
        <dbReference type="ARBA" id="ARBA00023163"/>
    </source>
</evidence>
<evidence type="ECO:0000256" key="1">
    <source>
        <dbReference type="ARBA" id="ARBA00004123"/>
    </source>
</evidence>
<dbReference type="AlphaFoldDB" id="A0A2C5X0A1"/>
<accession>A0A2C5X0A1</accession>
<feature type="compositionally biased region" description="Polar residues" evidence="6">
    <location>
        <begin position="286"/>
        <end position="295"/>
    </location>
</feature>
<keyword evidence="5" id="KW-0175">Coiled coil</keyword>
<dbReference type="EMBL" id="APWK03000025">
    <property type="protein sequence ID" value="PHH54489.1"/>
    <property type="molecule type" value="Genomic_DNA"/>
</dbReference>
<organism evidence="9 10">
    <name type="scientific">Ceratocystis fimbriata CBS 114723</name>
    <dbReference type="NCBI Taxonomy" id="1035309"/>
    <lineage>
        <taxon>Eukaryota</taxon>
        <taxon>Fungi</taxon>
        <taxon>Dikarya</taxon>
        <taxon>Ascomycota</taxon>
        <taxon>Pezizomycotina</taxon>
        <taxon>Sordariomycetes</taxon>
        <taxon>Hypocreomycetidae</taxon>
        <taxon>Microascales</taxon>
        <taxon>Ceratocystidaceae</taxon>
        <taxon>Ceratocystis</taxon>
    </lineage>
</organism>
<proteinExistence type="predicted"/>
<evidence type="ECO:0000259" key="8">
    <source>
        <dbReference type="PROSITE" id="PS50888"/>
    </source>
</evidence>
<dbReference type="InterPro" id="IPR019006">
    <property type="entry name" value="Sre1_C"/>
</dbReference>
<feature type="coiled-coil region" evidence="5">
    <location>
        <begin position="382"/>
        <end position="416"/>
    </location>
</feature>
<dbReference type="GO" id="GO:0005634">
    <property type="term" value="C:nucleus"/>
    <property type="evidence" value="ECO:0007669"/>
    <property type="project" value="UniProtKB-SubCell"/>
</dbReference>
<dbReference type="GO" id="GO:0046983">
    <property type="term" value="F:protein dimerization activity"/>
    <property type="evidence" value="ECO:0007669"/>
    <property type="project" value="InterPro"/>
</dbReference>
<dbReference type="STRING" id="1035309.A0A2C5X0A1"/>
<comment type="subcellular location">
    <subcellularLocation>
        <location evidence="1">Nucleus</location>
    </subcellularLocation>
</comment>
<dbReference type="InterPro" id="IPR036638">
    <property type="entry name" value="HLH_DNA-bd_sf"/>
</dbReference>
<dbReference type="FunFam" id="4.10.280.10:FF:000116">
    <property type="entry name" value="Putative HLH transcription factor"/>
    <property type="match status" value="1"/>
</dbReference>
<dbReference type="Pfam" id="PF00010">
    <property type="entry name" value="HLH"/>
    <property type="match status" value="1"/>
</dbReference>
<feature type="compositionally biased region" description="Low complexity" evidence="6">
    <location>
        <begin position="112"/>
        <end position="130"/>
    </location>
</feature>
<evidence type="ECO:0000256" key="5">
    <source>
        <dbReference type="SAM" id="Coils"/>
    </source>
</evidence>
<reference evidence="9 10" key="2">
    <citation type="journal article" date="2013" name="IMA Fungus">
        <title>IMA Genome-F 1: Ceratocystis fimbriata: Draft nuclear genome sequence for the plant pathogen, Ceratocystis fimbriata.</title>
        <authorList>
            <person name="Wilken P.M."/>
            <person name="Steenkamp E.T."/>
            <person name="Wingfield M.J."/>
            <person name="de Beer Z.W."/>
            <person name="Wingfield B.D."/>
        </authorList>
    </citation>
    <scope>NUCLEOTIDE SEQUENCE [LARGE SCALE GENOMIC DNA]</scope>
    <source>
        <strain evidence="9 10">CBS 114723</strain>
    </source>
</reference>
<dbReference type="Gene3D" id="4.10.280.10">
    <property type="entry name" value="Helix-loop-helix DNA-binding domain"/>
    <property type="match status" value="1"/>
</dbReference>
<dbReference type="GO" id="GO:0045944">
    <property type="term" value="P:positive regulation of transcription by RNA polymerase II"/>
    <property type="evidence" value="ECO:0007669"/>
    <property type="project" value="InterPro"/>
</dbReference>
<evidence type="ECO:0000256" key="4">
    <source>
        <dbReference type="ARBA" id="ARBA00023242"/>
    </source>
</evidence>
<dbReference type="GO" id="GO:0032933">
    <property type="term" value="P:SREBP signaling pathway"/>
    <property type="evidence" value="ECO:0007669"/>
    <property type="project" value="InterPro"/>
</dbReference>
<dbReference type="GO" id="GO:0016020">
    <property type="term" value="C:membrane"/>
    <property type="evidence" value="ECO:0007669"/>
    <property type="project" value="UniProtKB-ARBA"/>
</dbReference>
<dbReference type="PROSITE" id="PS50888">
    <property type="entry name" value="BHLH"/>
    <property type="match status" value="1"/>
</dbReference>
<keyword evidence="3" id="KW-0804">Transcription</keyword>
<evidence type="ECO:0000256" key="6">
    <source>
        <dbReference type="SAM" id="MobiDB-lite"/>
    </source>
</evidence>
<keyword evidence="10" id="KW-1185">Reference proteome</keyword>
<feature type="compositionally biased region" description="Acidic residues" evidence="6">
    <location>
        <begin position="304"/>
        <end position="315"/>
    </location>
</feature>
<dbReference type="Proteomes" id="UP000222788">
    <property type="component" value="Unassembled WGS sequence"/>
</dbReference>
<feature type="region of interest" description="Disordered" evidence="6">
    <location>
        <begin position="448"/>
        <end position="471"/>
    </location>
</feature>
<keyword evidence="2" id="KW-0805">Transcription regulation</keyword>
<feature type="region of interest" description="Disordered" evidence="6">
    <location>
        <begin position="286"/>
        <end position="320"/>
    </location>
</feature>
<dbReference type="Pfam" id="PF09427">
    <property type="entry name" value="DUF2014"/>
    <property type="match status" value="1"/>
</dbReference>
<feature type="transmembrane region" description="Helical" evidence="7">
    <location>
        <begin position="590"/>
        <end position="611"/>
    </location>
</feature>
<dbReference type="GO" id="GO:0003690">
    <property type="term" value="F:double-stranded DNA binding"/>
    <property type="evidence" value="ECO:0007669"/>
    <property type="project" value="UniProtKB-ARBA"/>
</dbReference>
<name>A0A2C5X0A1_9PEZI</name>
<dbReference type="InterPro" id="IPR052099">
    <property type="entry name" value="Regulatory_TF_Diverse"/>
</dbReference>
<dbReference type="InterPro" id="IPR011598">
    <property type="entry name" value="bHLH_dom"/>
</dbReference>
<feature type="region of interest" description="Disordered" evidence="6">
    <location>
        <begin position="1"/>
        <end position="130"/>
    </location>
</feature>
<gene>
    <name evidence="9" type="primary">sre1_1</name>
    <name evidence="9" type="ORF">CFIMG_002434RA</name>
</gene>
<feature type="compositionally biased region" description="Low complexity" evidence="6">
    <location>
        <begin position="25"/>
        <end position="38"/>
    </location>
</feature>
<feature type="domain" description="BHLH" evidence="8">
    <location>
        <begin position="318"/>
        <end position="392"/>
    </location>
</feature>
<dbReference type="PANTHER" id="PTHR47336">
    <property type="entry name" value="TRANSCRIPTION FACTOR HMS1-RELATED"/>
    <property type="match status" value="1"/>
</dbReference>
<dbReference type="CDD" id="cd11399">
    <property type="entry name" value="bHLHzip_scHMS1_like"/>
    <property type="match status" value="1"/>
</dbReference>
<dbReference type="SUPFAM" id="SSF47459">
    <property type="entry name" value="HLH, helix-loop-helix DNA-binding domain"/>
    <property type="match status" value="1"/>
</dbReference>
<comment type="caution">
    <text evidence="9">The sequence shown here is derived from an EMBL/GenBank/DDBJ whole genome shotgun (WGS) entry which is preliminary data.</text>
</comment>
<feature type="compositionally biased region" description="Polar residues" evidence="6">
    <location>
        <begin position="102"/>
        <end position="111"/>
    </location>
</feature>
<feature type="transmembrane region" description="Helical" evidence="7">
    <location>
        <begin position="660"/>
        <end position="679"/>
    </location>
</feature>
<keyword evidence="7" id="KW-0812">Transmembrane</keyword>
<keyword evidence="4" id="KW-0539">Nucleus</keyword>
<dbReference type="PANTHER" id="PTHR47336:SF2">
    <property type="entry name" value="TRANSCRIPTION FACTOR HMS1-RELATED"/>
    <property type="match status" value="1"/>
</dbReference>
<protein>
    <submittedName>
        <fullName evidence="9">Sterol regulatory element-binding protein 1</fullName>
    </submittedName>
</protein>
<dbReference type="OrthoDB" id="2133190at2759"/>
<evidence type="ECO:0000313" key="10">
    <source>
        <dbReference type="Proteomes" id="UP000222788"/>
    </source>
</evidence>
<evidence type="ECO:0000313" key="9">
    <source>
        <dbReference type="EMBL" id="PHH54489.1"/>
    </source>
</evidence>